<dbReference type="InterPro" id="IPR009003">
    <property type="entry name" value="Peptidase_S1_PA"/>
</dbReference>
<dbReference type="InterPro" id="IPR043504">
    <property type="entry name" value="Peptidase_S1_PA_chymotrypsin"/>
</dbReference>
<feature type="chain" id="PRO_5023154704" description="Dipeptidyl-peptidase" evidence="6">
    <location>
        <begin position="27"/>
        <end position="694"/>
    </location>
</feature>
<dbReference type="GO" id="GO:0070009">
    <property type="term" value="F:serine-type aminopeptidase activity"/>
    <property type="evidence" value="ECO:0007669"/>
    <property type="project" value="UniProtKB-UniRule"/>
</dbReference>
<dbReference type="KEGG" id="lrs:PX52LOC_02897"/>
<dbReference type="InterPro" id="IPR019500">
    <property type="entry name" value="Pep_S46"/>
</dbReference>
<evidence type="ECO:0000313" key="8">
    <source>
        <dbReference type="Proteomes" id="UP000324974"/>
    </source>
</evidence>
<dbReference type="Proteomes" id="UP000324974">
    <property type="component" value="Chromosome"/>
</dbReference>
<dbReference type="EMBL" id="CP042425">
    <property type="protein sequence ID" value="QEL15960.1"/>
    <property type="molecule type" value="Genomic_DNA"/>
</dbReference>
<keyword evidence="2 6" id="KW-0031">Aminopeptidase</keyword>
<evidence type="ECO:0000313" key="7">
    <source>
        <dbReference type="EMBL" id="QEL15960.1"/>
    </source>
</evidence>
<proteinExistence type="inferred from homology"/>
<dbReference type="Pfam" id="PF10459">
    <property type="entry name" value="Peptidase_S46"/>
    <property type="match status" value="1"/>
</dbReference>
<keyword evidence="5 6" id="KW-0378">Hydrolase</keyword>
<sequence>MRFRARILAAAVAVTGFTMTSPPASADEGMWLFNNVPKKLLKEKYNFEPTDAWLDHLQKASVRFNSGGSGSFVSATGLVMTNHHVGADDLQKLSTKEKDYLKEGFQAKTAAEEIKCKALELNCLQSIKDVTAEVNAAVKEGLPPAEAFKARQGKIAELEKANADEAKGVRADVVTLYAGGAYHLYTYKKYTDIRLVFAPEKAIAFFGGDPDNFEYPRYDLDMCFFRVYEDGKPIKPEHYLKWSEAGSKDGELTFVSGHPGRTNRQNTVAELEYLRDTGYPYLMQRLNRLEVLLGAWVARSEANRQEGEDDLFGIQNSRKARIGGLGGLLDPQIMARKAAEEKRLRDFIAANADKVPADAAKAFDVIAAGQKKRVEYIKEMTLLEGGAAFNSHLFSLARTLVRYTDEKGKPAGERLPEFGEARLGSLKQQLFSDEPISNDLELLKLADGLTLLATTFGADHELVKQVLAGKSPRERAYDLVSGTKLKDVPVRKAMFEGGADAADPMIALAKLVDGPARAIRKKVETEIDEPRRQAYSALAKARFAMDGTGNYPDATFTLRLAFGQVKGYKEDGKDVPPFTTMAGLYERSKQQENKYPFELPKRWEDKKSALDLKTPFNFVSTADIIGGNSGSPVVNAKGEVVGLIFDGNIQSLVLDFVYDQTVARAVSVDSRAMIEAMRKVYDATWLADELQGKK</sequence>
<evidence type="ECO:0000256" key="6">
    <source>
        <dbReference type="RuleBase" id="RU366067"/>
    </source>
</evidence>
<keyword evidence="8" id="KW-1185">Reference proteome</keyword>
<evidence type="ECO:0000256" key="3">
    <source>
        <dbReference type="ARBA" id="ARBA00022670"/>
    </source>
</evidence>
<dbReference type="GO" id="GO:0043171">
    <property type="term" value="P:peptide catabolic process"/>
    <property type="evidence" value="ECO:0007669"/>
    <property type="project" value="UniProtKB-UniRule"/>
</dbReference>
<dbReference type="RefSeq" id="WP_149110724.1">
    <property type="nucleotide sequence ID" value="NZ_CP042425.1"/>
</dbReference>
<dbReference type="PANTHER" id="PTHR38469">
    <property type="entry name" value="PERIPLASMIC PEPTIDASE SUBFAMILY S1B"/>
    <property type="match status" value="1"/>
</dbReference>
<evidence type="ECO:0000256" key="1">
    <source>
        <dbReference type="ARBA" id="ARBA00010491"/>
    </source>
</evidence>
<comment type="similarity">
    <text evidence="1 6">Belongs to the peptidase S46 family.</text>
</comment>
<dbReference type="EC" id="3.4.14.-" evidence="6"/>
<keyword evidence="3 6" id="KW-0645">Protease</keyword>
<evidence type="ECO:0000256" key="5">
    <source>
        <dbReference type="ARBA" id="ARBA00022801"/>
    </source>
</evidence>
<evidence type="ECO:0000256" key="4">
    <source>
        <dbReference type="ARBA" id="ARBA00022729"/>
    </source>
</evidence>
<dbReference type="GO" id="GO:0008239">
    <property type="term" value="F:dipeptidyl-peptidase activity"/>
    <property type="evidence" value="ECO:0007669"/>
    <property type="project" value="UniProtKB-UniRule"/>
</dbReference>
<dbReference type="Gene3D" id="2.40.10.10">
    <property type="entry name" value="Trypsin-like serine proteases"/>
    <property type="match status" value="1"/>
</dbReference>
<organism evidence="7 8">
    <name type="scientific">Limnoglobus roseus</name>
    <dbReference type="NCBI Taxonomy" id="2598579"/>
    <lineage>
        <taxon>Bacteria</taxon>
        <taxon>Pseudomonadati</taxon>
        <taxon>Planctomycetota</taxon>
        <taxon>Planctomycetia</taxon>
        <taxon>Gemmatales</taxon>
        <taxon>Gemmataceae</taxon>
        <taxon>Limnoglobus</taxon>
    </lineage>
</organism>
<protein>
    <recommendedName>
        <fullName evidence="6">Dipeptidyl-peptidase</fullName>
        <ecNumber evidence="6">3.4.14.-</ecNumber>
    </recommendedName>
</protein>
<evidence type="ECO:0000256" key="2">
    <source>
        <dbReference type="ARBA" id="ARBA00022438"/>
    </source>
</evidence>
<name>A0A5C1AB61_9BACT</name>
<dbReference type="PANTHER" id="PTHR38469:SF1">
    <property type="entry name" value="PERIPLASMIC PEPTIDASE SUBFAMILY S1B"/>
    <property type="match status" value="1"/>
</dbReference>
<dbReference type="OrthoDB" id="9805367at2"/>
<comment type="function">
    <text evidence="6">Catalyzes the removal of dipeptides from the N-terminus of oligopeptides.</text>
</comment>
<dbReference type="AlphaFoldDB" id="A0A5C1AB61"/>
<accession>A0A5C1AB61</accession>
<dbReference type="SUPFAM" id="SSF50494">
    <property type="entry name" value="Trypsin-like serine proteases"/>
    <property type="match status" value="1"/>
</dbReference>
<keyword evidence="4 6" id="KW-0732">Signal</keyword>
<feature type="signal peptide" evidence="6">
    <location>
        <begin position="1"/>
        <end position="26"/>
    </location>
</feature>
<reference evidence="8" key="1">
    <citation type="submission" date="2019-08" db="EMBL/GenBank/DDBJ databases">
        <title>Limnoglobus roseus gen. nov., sp. nov., a novel freshwater planctomycete with a giant genome from the family Gemmataceae.</title>
        <authorList>
            <person name="Kulichevskaya I.S."/>
            <person name="Naumoff D.G."/>
            <person name="Miroshnikov K."/>
            <person name="Ivanova A."/>
            <person name="Philippov D.A."/>
            <person name="Hakobyan A."/>
            <person name="Rijpstra I.C."/>
            <person name="Sinninghe Damste J.S."/>
            <person name="Liesack W."/>
            <person name="Dedysh S.N."/>
        </authorList>
    </citation>
    <scope>NUCLEOTIDE SEQUENCE [LARGE SCALE GENOMIC DNA]</scope>
    <source>
        <strain evidence="8">PX52</strain>
    </source>
</reference>
<dbReference type="GO" id="GO:0006508">
    <property type="term" value="P:proteolysis"/>
    <property type="evidence" value="ECO:0007669"/>
    <property type="project" value="UniProtKB-KW"/>
</dbReference>
<keyword evidence="6" id="KW-0720">Serine protease</keyword>
<gene>
    <name evidence="7" type="ORF">PX52LOC_02897</name>
</gene>